<accession>A0A1F6FI13</accession>
<reference evidence="2 3" key="1">
    <citation type="journal article" date="2016" name="Nat. Commun.">
        <title>Thousands of microbial genomes shed light on interconnected biogeochemical processes in an aquifer system.</title>
        <authorList>
            <person name="Anantharaman K."/>
            <person name="Brown C.T."/>
            <person name="Hug L.A."/>
            <person name="Sharon I."/>
            <person name="Castelle C.J."/>
            <person name="Probst A.J."/>
            <person name="Thomas B.C."/>
            <person name="Singh A."/>
            <person name="Wilkins M.J."/>
            <person name="Karaoz U."/>
            <person name="Brodie E.L."/>
            <person name="Williams K.H."/>
            <person name="Hubbard S.S."/>
            <person name="Banfield J.F."/>
        </authorList>
    </citation>
    <scope>NUCLEOTIDE SEQUENCE [LARGE SCALE GENOMIC DNA]</scope>
</reference>
<evidence type="ECO:0000313" key="2">
    <source>
        <dbReference type="EMBL" id="OGG85498.1"/>
    </source>
</evidence>
<proteinExistence type="predicted"/>
<dbReference type="Gene3D" id="3.40.50.720">
    <property type="entry name" value="NAD(P)-binding Rossmann-like Domain"/>
    <property type="match status" value="1"/>
</dbReference>
<protein>
    <recommendedName>
        <fullName evidence="1">NAD-dependent epimerase/dehydratase domain-containing protein</fullName>
    </recommendedName>
</protein>
<evidence type="ECO:0000313" key="3">
    <source>
        <dbReference type="Proteomes" id="UP000177395"/>
    </source>
</evidence>
<organism evidence="2 3">
    <name type="scientific">Candidatus Kaiserbacteria bacterium RIFOXYB1_FULL_46_14</name>
    <dbReference type="NCBI Taxonomy" id="1798531"/>
    <lineage>
        <taxon>Bacteria</taxon>
        <taxon>Candidatus Kaiseribacteriota</taxon>
    </lineage>
</organism>
<dbReference type="EMBL" id="MFMS01000007">
    <property type="protein sequence ID" value="OGG85498.1"/>
    <property type="molecule type" value="Genomic_DNA"/>
</dbReference>
<gene>
    <name evidence="2" type="ORF">A2392_03360</name>
</gene>
<sequence length="293" mass="32949">MATSLPSKTVVITGATGYLGSNLTQRLVKEGGYDVVVLKRSFSNTHRLENIASQIQWYNMDEVPLTDVFARHAADIILHCATDYGRKEVNPLQIIEANLILPLQLLELAHRNNVPVFINTDTMLDKRVSHYSLSKKQFREWMTGYEKNMVLINMVLSHFYGPGDDSTKFVSFIKQQLEKKVPSIPLTKGEQIRDFVYIDDVVEAFMTVLGAIHTHSPGSYEFQVCGGARASIREMVTLLKEMMGNTSTILDFGALPYREFEVMDEQGDNTALAALGWRAECGLKEGLTHLIEN</sequence>
<comment type="caution">
    <text evidence="2">The sequence shown here is derived from an EMBL/GenBank/DDBJ whole genome shotgun (WGS) entry which is preliminary data.</text>
</comment>
<dbReference type="InterPro" id="IPR001509">
    <property type="entry name" value="Epimerase_deHydtase"/>
</dbReference>
<dbReference type="AlphaFoldDB" id="A0A1F6FI13"/>
<dbReference type="SUPFAM" id="SSF51735">
    <property type="entry name" value="NAD(P)-binding Rossmann-fold domains"/>
    <property type="match status" value="1"/>
</dbReference>
<dbReference type="InterPro" id="IPR050177">
    <property type="entry name" value="Lipid_A_modif_metabolic_enz"/>
</dbReference>
<evidence type="ECO:0000259" key="1">
    <source>
        <dbReference type="Pfam" id="PF01370"/>
    </source>
</evidence>
<dbReference type="STRING" id="1798531.A2392_03360"/>
<dbReference type="InterPro" id="IPR036291">
    <property type="entry name" value="NAD(P)-bd_dom_sf"/>
</dbReference>
<feature type="domain" description="NAD-dependent epimerase/dehydratase" evidence="1">
    <location>
        <begin position="10"/>
        <end position="214"/>
    </location>
</feature>
<dbReference type="Pfam" id="PF01370">
    <property type="entry name" value="Epimerase"/>
    <property type="match status" value="1"/>
</dbReference>
<dbReference type="Proteomes" id="UP000177395">
    <property type="component" value="Unassembled WGS sequence"/>
</dbReference>
<dbReference type="PANTHER" id="PTHR43245">
    <property type="entry name" value="BIFUNCTIONAL POLYMYXIN RESISTANCE PROTEIN ARNA"/>
    <property type="match status" value="1"/>
</dbReference>
<name>A0A1F6FI13_9BACT</name>
<dbReference type="PANTHER" id="PTHR43245:SF13">
    <property type="entry name" value="UDP-D-APIOSE_UDP-D-XYLOSE SYNTHASE 2"/>
    <property type="match status" value="1"/>
</dbReference>